<organism evidence="2 3">
    <name type="scientific">Geomonas limicola</name>
    <dbReference type="NCBI Taxonomy" id="2740186"/>
    <lineage>
        <taxon>Bacteria</taxon>
        <taxon>Pseudomonadati</taxon>
        <taxon>Thermodesulfobacteriota</taxon>
        <taxon>Desulfuromonadia</taxon>
        <taxon>Geobacterales</taxon>
        <taxon>Geobacteraceae</taxon>
        <taxon>Geomonas</taxon>
    </lineage>
</organism>
<evidence type="ECO:0000313" key="3">
    <source>
        <dbReference type="Proteomes" id="UP000587586"/>
    </source>
</evidence>
<evidence type="ECO:0000256" key="1">
    <source>
        <dbReference type="SAM" id="SignalP"/>
    </source>
</evidence>
<feature type="chain" id="PRO_5027631178" description="Lipoprotein" evidence="1">
    <location>
        <begin position="23"/>
        <end position="87"/>
    </location>
</feature>
<comment type="caution">
    <text evidence="2">The sequence shown here is derived from an EMBL/GenBank/DDBJ whole genome shotgun (WGS) entry which is preliminary data.</text>
</comment>
<protein>
    <recommendedName>
        <fullName evidence="4">Lipoprotein</fullName>
    </recommendedName>
</protein>
<dbReference type="RefSeq" id="WP_183362994.1">
    <property type="nucleotide sequence ID" value="NZ_BLXZ01000009.1"/>
</dbReference>
<name>A0A6V8NF27_9BACT</name>
<keyword evidence="1" id="KW-0732">Signal</keyword>
<evidence type="ECO:0000313" key="2">
    <source>
        <dbReference type="EMBL" id="GFO70387.1"/>
    </source>
</evidence>
<proteinExistence type="predicted"/>
<accession>A0A6V8NF27</accession>
<sequence>MLRKATVLAVAAVVLSGVPALAQNKDECLLASRNCSDQVDTIQQKMARLNGEIAKGTKVYTAQDLKVLQGKLREVNAQLDDLLKPGH</sequence>
<dbReference type="AlphaFoldDB" id="A0A6V8NF27"/>
<feature type="signal peptide" evidence="1">
    <location>
        <begin position="1"/>
        <end position="22"/>
    </location>
</feature>
<evidence type="ECO:0008006" key="4">
    <source>
        <dbReference type="Google" id="ProtNLM"/>
    </source>
</evidence>
<gene>
    <name evidence="2" type="ORF">GMLC_39660</name>
</gene>
<keyword evidence="3" id="KW-1185">Reference proteome</keyword>
<dbReference type="EMBL" id="BLXZ01000009">
    <property type="protein sequence ID" value="GFO70387.1"/>
    <property type="molecule type" value="Genomic_DNA"/>
</dbReference>
<dbReference type="Proteomes" id="UP000587586">
    <property type="component" value="Unassembled WGS sequence"/>
</dbReference>
<reference evidence="3" key="1">
    <citation type="submission" date="2020-06" db="EMBL/GenBank/DDBJ databases">
        <title>Draft genomic sequecing of Geomonas sp. Red745.</title>
        <authorList>
            <person name="Itoh H."/>
            <person name="Xu Z.X."/>
            <person name="Ushijima N."/>
            <person name="Masuda Y."/>
            <person name="Shiratori Y."/>
            <person name="Senoo K."/>
        </authorList>
    </citation>
    <scope>NUCLEOTIDE SEQUENCE [LARGE SCALE GENOMIC DNA]</scope>
    <source>
        <strain evidence="3">Red745</strain>
    </source>
</reference>